<proteinExistence type="predicted"/>
<reference evidence="2" key="1">
    <citation type="journal article" date="2013" name="Proc. Natl. Acad. Sci. U.S.A.">
        <title>Genome structure and metabolic features in the red seaweed Chondrus crispus shed light on evolution of the Archaeplastida.</title>
        <authorList>
            <person name="Collen J."/>
            <person name="Porcel B."/>
            <person name="Carre W."/>
            <person name="Ball S.G."/>
            <person name="Chaparro C."/>
            <person name="Tonon T."/>
            <person name="Barbeyron T."/>
            <person name="Michel G."/>
            <person name="Noel B."/>
            <person name="Valentin K."/>
            <person name="Elias M."/>
            <person name="Artiguenave F."/>
            <person name="Arun A."/>
            <person name="Aury J.M."/>
            <person name="Barbosa-Neto J.F."/>
            <person name="Bothwell J.H."/>
            <person name="Bouget F.Y."/>
            <person name="Brillet L."/>
            <person name="Cabello-Hurtado F."/>
            <person name="Capella-Gutierrez S."/>
            <person name="Charrier B."/>
            <person name="Cladiere L."/>
            <person name="Cock J.M."/>
            <person name="Coelho S.M."/>
            <person name="Colleoni C."/>
            <person name="Czjzek M."/>
            <person name="Da Silva C."/>
            <person name="Delage L."/>
            <person name="Denoeud F."/>
            <person name="Deschamps P."/>
            <person name="Dittami S.M."/>
            <person name="Gabaldon T."/>
            <person name="Gachon C.M."/>
            <person name="Groisillier A."/>
            <person name="Herve C."/>
            <person name="Jabbari K."/>
            <person name="Katinka M."/>
            <person name="Kloareg B."/>
            <person name="Kowalczyk N."/>
            <person name="Labadie K."/>
            <person name="Leblanc C."/>
            <person name="Lopez P.J."/>
            <person name="McLachlan D.H."/>
            <person name="Meslet-Cladiere L."/>
            <person name="Moustafa A."/>
            <person name="Nehr Z."/>
            <person name="Nyvall Collen P."/>
            <person name="Panaud O."/>
            <person name="Partensky F."/>
            <person name="Poulain J."/>
            <person name="Rensing S.A."/>
            <person name="Rousvoal S."/>
            <person name="Samson G."/>
            <person name="Symeonidi A."/>
            <person name="Weissenbach J."/>
            <person name="Zambounis A."/>
            <person name="Wincker P."/>
            <person name="Boyen C."/>
        </authorList>
    </citation>
    <scope>NUCLEOTIDE SEQUENCE [LARGE SCALE GENOMIC DNA]</scope>
    <source>
        <strain evidence="2">cv. Stackhouse</strain>
    </source>
</reference>
<dbReference type="Gramene" id="CDF36817">
    <property type="protein sequence ID" value="CDF36817"/>
    <property type="gene ID" value="CHC_T00005211001"/>
</dbReference>
<sequence length="67" mass="7425">MQSVQQFRVAVTSLIKEQQSKTASNVSFASYESKILPCTRPLQRLLLDSGELKIAIKLGVPPCEIFS</sequence>
<accession>R7QE78</accession>
<evidence type="ECO:0000313" key="1">
    <source>
        <dbReference type="EMBL" id="CDF36817.1"/>
    </source>
</evidence>
<dbReference type="KEGG" id="ccp:CHC_T00005211001"/>
<name>R7QE78_CHOCR</name>
<dbReference type="RefSeq" id="XP_005716636.1">
    <property type="nucleotide sequence ID" value="XM_005716579.1"/>
</dbReference>
<organism evidence="1 2">
    <name type="scientific">Chondrus crispus</name>
    <name type="common">Carrageen Irish moss</name>
    <name type="synonym">Polymorpha crispa</name>
    <dbReference type="NCBI Taxonomy" id="2769"/>
    <lineage>
        <taxon>Eukaryota</taxon>
        <taxon>Rhodophyta</taxon>
        <taxon>Florideophyceae</taxon>
        <taxon>Rhodymeniophycidae</taxon>
        <taxon>Gigartinales</taxon>
        <taxon>Gigartinaceae</taxon>
        <taxon>Chondrus</taxon>
    </lineage>
</organism>
<keyword evidence="2" id="KW-1185">Reference proteome</keyword>
<dbReference type="Proteomes" id="UP000012073">
    <property type="component" value="Unassembled WGS sequence"/>
</dbReference>
<dbReference type="GeneID" id="17324354"/>
<evidence type="ECO:0000313" key="2">
    <source>
        <dbReference type="Proteomes" id="UP000012073"/>
    </source>
</evidence>
<dbReference type="EMBL" id="HG001804">
    <property type="protein sequence ID" value="CDF36817.1"/>
    <property type="molecule type" value="Genomic_DNA"/>
</dbReference>
<gene>
    <name evidence="1" type="ORF">CHC_T00005211001</name>
</gene>
<protein>
    <submittedName>
        <fullName evidence="1">Uncharacterized protein</fullName>
    </submittedName>
</protein>
<dbReference type="AlphaFoldDB" id="R7QE78"/>